<evidence type="ECO:0000259" key="9">
    <source>
        <dbReference type="Pfam" id="PF23559"/>
    </source>
</evidence>
<dbReference type="Gene3D" id="1.10.10.10">
    <property type="entry name" value="Winged helix-like DNA-binding domain superfamily/Winged helix DNA-binding domain"/>
    <property type="match status" value="1"/>
</dbReference>
<dbReference type="Pfam" id="PF25019">
    <property type="entry name" value="LRR_R13L1-DRL21"/>
    <property type="match status" value="1"/>
</dbReference>
<reference evidence="11 12" key="1">
    <citation type="submission" date="2024-02" db="EMBL/GenBank/DDBJ databases">
        <authorList>
            <person name="Vignale AGUSTIN F."/>
            <person name="Sosa J E."/>
            <person name="Modenutti C."/>
        </authorList>
    </citation>
    <scope>NUCLEOTIDE SEQUENCE [LARGE SCALE GENOMIC DNA]</scope>
</reference>
<keyword evidence="12" id="KW-1185">Reference proteome</keyword>
<dbReference type="SUPFAM" id="SSF52047">
    <property type="entry name" value="RNI-like"/>
    <property type="match status" value="1"/>
</dbReference>
<dbReference type="PRINTS" id="PR00364">
    <property type="entry name" value="DISEASERSIST"/>
</dbReference>
<dbReference type="Proteomes" id="UP001642360">
    <property type="component" value="Unassembled WGS sequence"/>
</dbReference>
<dbReference type="FunFam" id="3.40.50.300:FF:001091">
    <property type="entry name" value="Probable disease resistance protein At1g61300"/>
    <property type="match status" value="1"/>
</dbReference>
<keyword evidence="4" id="KW-0547">Nucleotide-binding</keyword>
<dbReference type="InterPro" id="IPR036388">
    <property type="entry name" value="WH-like_DNA-bd_sf"/>
</dbReference>
<sequence>MPIIEIVLSAVTTVLFERLASLDLLKFARSQGILTQVTKLRNVLRTIQAVLNDAETKQIRDEAVNQWLAELRDLAYDVDDLVDEIATEAFAHELKLESEAATTSRVRTFLPTCCSNFPRSVGLKLKLGPKIEEITARLQDIAKLKDDLGLRINPEARSNTGTERMTASLVDEPHVYGREKDKQEILGLLLNNESSNDEPSVIPIVGMGGLGKTTLAQLVYNEEKVEDFFDLKVWVCVSEEFDVLMITNKIFGSATKGSCDFKDLDTAQVSLKEKLSGKKFLLVLDDVWNLDYVKWDLLRAPFRVGAPGSKIIVTTRDARIALTMGSVPAYNPKVLGDDDCLSLLAQHALCTSNFGAHPNLEEIGLAIMKKCGGLPLAAKTLGGILRSKRSSNEWKDVLDSEIWDLPEDQSGILPALRLSYHHLPSQLKPMFGYCAIFPKDYWFDKDELVLLWMAEGFLQQPQRMRKRMEELGDDCFNELLSRSFFQLSSNTESKFTMHDLLNDLAQHVTGEICFRLEDNMDNNERCRISPKARHSAFMRHECEMYKRFKAFDELLRVRTFLALPVYRLHSCCFLSDSILVNILPKLLCLRVLSMSGYNIRELPNSIGDLKHLRYLNLSGTSIKWLPESVNGLYNLQTLLLRGCWELCKLPADIGNLVNLCHLDNANTQKLQEMPPEISKLKSLQTLPKFVVCKSGGLGLNHLNNLALLRGMLSIVGLQNVKDVRDAEDANINRKRDLDELELLWSSEDEDSQNEVLQANVLNMLRPHKGLKHLKIEFYRGLTFPSWIGDLSFSKTMQISLKGCTKCASLPPLGQLPLLKELHIQGMHAVKNVGAEFYGDGGSLETRFPSLETLSFEDMPEWEGWCSCIGVEFVGHFPCLRQLTMAKCPKLVSVSVLRLPSLCKLKIERCREVVLKSLIELTSLRQLFIKDISGLTHLQEEFTHFLVSLENFEVCDCAALVTLWQKGNTPQHLSHLQHLSVEGCSELVCLTEEDQMLPCNLESLRVSGCDCLERLPNGLESHTSLKVLQFEKCPKLVSFPEANLPPMLRSLWLENCSSLEFLPNCNSCLEGLCLNECSSLRCLPMDTFSSTLKSFEINNCRELESILEPIRLNMEEPGCFRISDCPNLKTLFVSMPPFHCQLSYKKGQPFPTGSSLLTPNLTFLYIRGIVNDISFASKFQSLTSLTALDMFDCDNLESFPQENLPPNLTHIWITNCKKLKPLSEWGLHRLSSLRRFEMIEVYPELHSLPDECWLPSTLTSLLIGGMPNLTSLSKGIHNLTSLDTLYIEDCPNLRSLPDERTLATLSSLDSLYIGNCPNLRSLPDKRTLDTLSRLIITECPLLEQRCLKDKGADWHKIADIPCVIIQSSI</sequence>
<dbReference type="InterPro" id="IPR058922">
    <property type="entry name" value="WHD_DRP"/>
</dbReference>
<keyword evidence="3" id="KW-0677">Repeat</keyword>
<dbReference type="InterPro" id="IPR056789">
    <property type="entry name" value="LRR_R13L1-DRL21"/>
</dbReference>
<dbReference type="Gene3D" id="3.80.10.10">
    <property type="entry name" value="Ribonuclease Inhibitor"/>
    <property type="match status" value="5"/>
</dbReference>
<keyword evidence="5" id="KW-0611">Plant defense</keyword>
<dbReference type="Pfam" id="PF18052">
    <property type="entry name" value="Rx_N"/>
    <property type="match status" value="1"/>
</dbReference>
<feature type="domain" description="NB-ARC" evidence="7">
    <location>
        <begin position="179"/>
        <end position="348"/>
    </location>
</feature>
<dbReference type="GO" id="GO:0006952">
    <property type="term" value="P:defense response"/>
    <property type="evidence" value="ECO:0007669"/>
    <property type="project" value="UniProtKB-KW"/>
</dbReference>
<dbReference type="CDD" id="cd14798">
    <property type="entry name" value="RX-CC_like"/>
    <property type="match status" value="1"/>
</dbReference>
<evidence type="ECO:0000256" key="4">
    <source>
        <dbReference type="ARBA" id="ARBA00022741"/>
    </source>
</evidence>
<evidence type="ECO:0000256" key="3">
    <source>
        <dbReference type="ARBA" id="ARBA00022737"/>
    </source>
</evidence>
<dbReference type="Pfam" id="PF23559">
    <property type="entry name" value="WHD_DRP"/>
    <property type="match status" value="1"/>
</dbReference>
<evidence type="ECO:0000256" key="5">
    <source>
        <dbReference type="ARBA" id="ARBA00022821"/>
    </source>
</evidence>
<evidence type="ECO:0000256" key="1">
    <source>
        <dbReference type="ARBA" id="ARBA00008894"/>
    </source>
</evidence>
<comment type="caution">
    <text evidence="11">The sequence shown here is derived from an EMBL/GenBank/DDBJ whole genome shotgun (WGS) entry which is preliminary data.</text>
</comment>
<dbReference type="EMBL" id="CAUOFW020002165">
    <property type="protein sequence ID" value="CAK9151652.1"/>
    <property type="molecule type" value="Genomic_DNA"/>
</dbReference>
<dbReference type="InterPro" id="IPR042197">
    <property type="entry name" value="Apaf_helical"/>
</dbReference>
<dbReference type="GO" id="GO:0005524">
    <property type="term" value="F:ATP binding"/>
    <property type="evidence" value="ECO:0007669"/>
    <property type="project" value="UniProtKB-KW"/>
</dbReference>
<keyword evidence="6" id="KW-0067">ATP-binding</keyword>
<feature type="domain" description="Disease resistance N-terminal" evidence="8">
    <location>
        <begin position="13"/>
        <end position="94"/>
    </location>
</feature>
<dbReference type="SUPFAM" id="SSF52540">
    <property type="entry name" value="P-loop containing nucleoside triphosphate hydrolases"/>
    <property type="match status" value="1"/>
</dbReference>
<dbReference type="Gene3D" id="1.10.8.430">
    <property type="entry name" value="Helical domain of apoptotic protease-activating factors"/>
    <property type="match status" value="1"/>
</dbReference>
<dbReference type="PANTHER" id="PTHR36766">
    <property type="entry name" value="PLANT BROAD-SPECTRUM MILDEW RESISTANCE PROTEIN RPW8"/>
    <property type="match status" value="1"/>
</dbReference>
<feature type="domain" description="R13L1/DRL21-like LRR repeat region" evidence="10">
    <location>
        <begin position="699"/>
        <end position="826"/>
    </location>
</feature>
<organism evidence="11 12">
    <name type="scientific">Ilex paraguariensis</name>
    <name type="common">yerba mate</name>
    <dbReference type="NCBI Taxonomy" id="185542"/>
    <lineage>
        <taxon>Eukaryota</taxon>
        <taxon>Viridiplantae</taxon>
        <taxon>Streptophyta</taxon>
        <taxon>Embryophyta</taxon>
        <taxon>Tracheophyta</taxon>
        <taxon>Spermatophyta</taxon>
        <taxon>Magnoliopsida</taxon>
        <taxon>eudicotyledons</taxon>
        <taxon>Gunneridae</taxon>
        <taxon>Pentapetalae</taxon>
        <taxon>asterids</taxon>
        <taxon>campanulids</taxon>
        <taxon>Aquifoliales</taxon>
        <taxon>Aquifoliaceae</taxon>
        <taxon>Ilex</taxon>
    </lineage>
</organism>
<proteinExistence type="inferred from homology"/>
<accession>A0ABC8S461</accession>
<keyword evidence="2" id="KW-0433">Leucine-rich repeat</keyword>
<evidence type="ECO:0000256" key="2">
    <source>
        <dbReference type="ARBA" id="ARBA00022614"/>
    </source>
</evidence>
<comment type="similarity">
    <text evidence="1">Belongs to the disease resistance NB-LRR family.</text>
</comment>
<evidence type="ECO:0000259" key="7">
    <source>
        <dbReference type="Pfam" id="PF00931"/>
    </source>
</evidence>
<dbReference type="InterPro" id="IPR027417">
    <property type="entry name" value="P-loop_NTPase"/>
</dbReference>
<evidence type="ECO:0000313" key="11">
    <source>
        <dbReference type="EMBL" id="CAK9151652.1"/>
    </source>
</evidence>
<dbReference type="InterPro" id="IPR032675">
    <property type="entry name" value="LRR_dom_sf"/>
</dbReference>
<dbReference type="InterPro" id="IPR038005">
    <property type="entry name" value="RX-like_CC"/>
</dbReference>
<dbReference type="Pfam" id="PF00931">
    <property type="entry name" value="NB-ARC"/>
    <property type="match status" value="1"/>
</dbReference>
<name>A0ABC8S461_9AQUA</name>
<evidence type="ECO:0000259" key="8">
    <source>
        <dbReference type="Pfam" id="PF18052"/>
    </source>
</evidence>
<dbReference type="Gene3D" id="1.20.5.4130">
    <property type="match status" value="1"/>
</dbReference>
<dbReference type="PANTHER" id="PTHR36766:SF51">
    <property type="entry name" value="DISEASE RESISTANCE RPP13-LIKE PROTEIN 1"/>
    <property type="match status" value="1"/>
</dbReference>
<dbReference type="Gene3D" id="3.40.50.300">
    <property type="entry name" value="P-loop containing nucleotide triphosphate hydrolases"/>
    <property type="match status" value="1"/>
</dbReference>
<dbReference type="GO" id="GO:0051707">
    <property type="term" value="P:response to other organism"/>
    <property type="evidence" value="ECO:0007669"/>
    <property type="project" value="UniProtKB-ARBA"/>
</dbReference>
<feature type="domain" description="Disease resistance protein winged helix" evidence="9">
    <location>
        <begin position="436"/>
        <end position="505"/>
    </location>
</feature>
<evidence type="ECO:0000313" key="12">
    <source>
        <dbReference type="Proteomes" id="UP001642360"/>
    </source>
</evidence>
<dbReference type="InterPro" id="IPR041118">
    <property type="entry name" value="Rx_N"/>
</dbReference>
<dbReference type="SUPFAM" id="SSF52058">
    <property type="entry name" value="L domain-like"/>
    <property type="match status" value="2"/>
</dbReference>
<dbReference type="InterPro" id="IPR002182">
    <property type="entry name" value="NB-ARC"/>
</dbReference>
<gene>
    <name evidence="11" type="ORF">ILEXP_LOCUS19819</name>
</gene>
<evidence type="ECO:0000256" key="6">
    <source>
        <dbReference type="ARBA" id="ARBA00022840"/>
    </source>
</evidence>
<protein>
    <recommendedName>
        <fullName evidence="13">Disease resistance RPP13-like protein 1</fullName>
    </recommendedName>
</protein>
<evidence type="ECO:0008006" key="13">
    <source>
        <dbReference type="Google" id="ProtNLM"/>
    </source>
</evidence>
<evidence type="ECO:0000259" key="10">
    <source>
        <dbReference type="Pfam" id="PF25019"/>
    </source>
</evidence>